<proteinExistence type="predicted"/>
<protein>
    <submittedName>
        <fullName evidence="2">Uncharacterized protein</fullName>
    </submittedName>
</protein>
<dbReference type="Proteomes" id="UP000324748">
    <property type="component" value="Unassembled WGS sequence"/>
</dbReference>
<accession>A0A5B0NPZ6</accession>
<evidence type="ECO:0000313" key="2">
    <source>
        <dbReference type="EMBL" id="KAA1089959.1"/>
    </source>
</evidence>
<dbReference type="PANTHER" id="PTHR38248:SF2">
    <property type="entry name" value="FUNK1 11"/>
    <property type="match status" value="1"/>
</dbReference>
<dbReference type="OrthoDB" id="5584477at2759"/>
<dbReference type="PANTHER" id="PTHR38248">
    <property type="entry name" value="FUNK1 6"/>
    <property type="match status" value="1"/>
</dbReference>
<comment type="caution">
    <text evidence="2">The sequence shown here is derived from an EMBL/GenBank/DDBJ whole genome shotgun (WGS) entry which is preliminary data.</text>
</comment>
<gene>
    <name evidence="1" type="ORF">PGT21_012323</name>
    <name evidence="2" type="ORF">PGTUg99_031509</name>
</gene>
<evidence type="ECO:0000313" key="3">
    <source>
        <dbReference type="Proteomes" id="UP000324748"/>
    </source>
</evidence>
<dbReference type="AlphaFoldDB" id="A0A5B0NPZ6"/>
<keyword evidence="3" id="KW-1185">Reference proteome</keyword>
<evidence type="ECO:0000313" key="1">
    <source>
        <dbReference type="EMBL" id="KAA1070442.1"/>
    </source>
</evidence>
<dbReference type="Proteomes" id="UP000325313">
    <property type="component" value="Unassembled WGS sequence"/>
</dbReference>
<evidence type="ECO:0000313" key="4">
    <source>
        <dbReference type="Proteomes" id="UP000325313"/>
    </source>
</evidence>
<reference evidence="3 4" key="1">
    <citation type="submission" date="2019-05" db="EMBL/GenBank/DDBJ databases">
        <title>Emergence of the Ug99 lineage of the wheat stem rust pathogen through somatic hybridization.</title>
        <authorList>
            <person name="Li F."/>
            <person name="Upadhyaya N.M."/>
            <person name="Sperschneider J."/>
            <person name="Matny O."/>
            <person name="Nguyen-Phuc H."/>
            <person name="Mago R."/>
            <person name="Raley C."/>
            <person name="Miller M.E."/>
            <person name="Silverstein K.A.T."/>
            <person name="Henningsen E."/>
            <person name="Hirsch C.D."/>
            <person name="Visser B."/>
            <person name="Pretorius Z.A."/>
            <person name="Steffenson B.J."/>
            <person name="Schwessinger B."/>
            <person name="Dodds P.N."/>
            <person name="Figueroa M."/>
        </authorList>
    </citation>
    <scope>NUCLEOTIDE SEQUENCE [LARGE SCALE GENOMIC DNA]</scope>
    <source>
        <strain evidence="1">21-0</strain>
        <strain evidence="2 4">Ug99</strain>
    </source>
</reference>
<name>A0A5B0NPZ6_PUCGR</name>
<sequence length="81" mass="9415">MIWICIHFPREERKQTSVTLWNEQIPENLGSIKKDLLSEPSRLTNHFTSRYKQSQPLIQLGESSASHQPNLRWSEQGVGLL</sequence>
<dbReference type="EMBL" id="VDEP01000404">
    <property type="protein sequence ID" value="KAA1089959.1"/>
    <property type="molecule type" value="Genomic_DNA"/>
</dbReference>
<dbReference type="EMBL" id="VSWC01000171">
    <property type="protein sequence ID" value="KAA1070442.1"/>
    <property type="molecule type" value="Genomic_DNA"/>
</dbReference>
<organism evidence="2 4">
    <name type="scientific">Puccinia graminis f. sp. tritici</name>
    <dbReference type="NCBI Taxonomy" id="56615"/>
    <lineage>
        <taxon>Eukaryota</taxon>
        <taxon>Fungi</taxon>
        <taxon>Dikarya</taxon>
        <taxon>Basidiomycota</taxon>
        <taxon>Pucciniomycotina</taxon>
        <taxon>Pucciniomycetes</taxon>
        <taxon>Pucciniales</taxon>
        <taxon>Pucciniaceae</taxon>
        <taxon>Puccinia</taxon>
    </lineage>
</organism>